<gene>
    <name evidence="6" type="ORF">DNG_07385</name>
</gene>
<dbReference type="InterPro" id="IPR027417">
    <property type="entry name" value="P-loop_NTPase"/>
</dbReference>
<dbReference type="Gene3D" id="3.40.50.10540">
    <property type="entry name" value="Crotonobetainyl-coa:carnitine coa-transferase, domain 1"/>
    <property type="match status" value="1"/>
</dbReference>
<keyword evidence="7" id="KW-1185">Reference proteome</keyword>
<name>A0AAE8N1N7_9PEZI</name>
<evidence type="ECO:0000256" key="3">
    <source>
        <dbReference type="PROSITE-ProRule" id="PRU00221"/>
    </source>
</evidence>
<dbReference type="PANTHER" id="PTHR48229:SF1">
    <property type="entry name" value="ALPHA METHYLACYL-COA RACEMASE-RELATED"/>
    <property type="match status" value="1"/>
</dbReference>
<feature type="domain" description="Nephrocystin 3-like N-terminal" evidence="5">
    <location>
        <begin position="100"/>
        <end position="276"/>
    </location>
</feature>
<keyword evidence="2" id="KW-0677">Repeat</keyword>
<dbReference type="Gene3D" id="3.40.50.300">
    <property type="entry name" value="P-loop containing nucleotide triphosphate hydrolases"/>
    <property type="match status" value="1"/>
</dbReference>
<dbReference type="Pfam" id="PF24883">
    <property type="entry name" value="NPHP3_N"/>
    <property type="match status" value="1"/>
</dbReference>
<comment type="caution">
    <text evidence="6">The sequence shown here is derived from an EMBL/GenBank/DDBJ whole genome shotgun (WGS) entry which is preliminary data.</text>
</comment>
<evidence type="ECO:0000256" key="2">
    <source>
        <dbReference type="ARBA" id="ARBA00022737"/>
    </source>
</evidence>
<dbReference type="SMART" id="SM00320">
    <property type="entry name" value="WD40"/>
    <property type="match status" value="3"/>
</dbReference>
<dbReference type="Proteomes" id="UP001187682">
    <property type="component" value="Unassembled WGS sequence"/>
</dbReference>
<protein>
    <submittedName>
        <fullName evidence="6">Uncharacterized protein</fullName>
    </submittedName>
</protein>
<evidence type="ECO:0000259" key="4">
    <source>
        <dbReference type="Pfam" id="PF22939"/>
    </source>
</evidence>
<proteinExistence type="inferred from homology"/>
<accession>A0AAE8N1N7</accession>
<evidence type="ECO:0000313" key="7">
    <source>
        <dbReference type="Proteomes" id="UP001187682"/>
    </source>
</evidence>
<evidence type="ECO:0000259" key="5">
    <source>
        <dbReference type="Pfam" id="PF24883"/>
    </source>
</evidence>
<dbReference type="InterPro" id="IPR003673">
    <property type="entry name" value="CoA-Trfase_fam_III"/>
</dbReference>
<feature type="domain" description="GPI inositol-deacylase winged helix" evidence="4">
    <location>
        <begin position="388"/>
        <end position="462"/>
    </location>
</feature>
<dbReference type="SUPFAM" id="SSF52540">
    <property type="entry name" value="P-loop containing nucleoside triphosphate hydrolases"/>
    <property type="match status" value="1"/>
</dbReference>
<keyword evidence="3" id="KW-0853">WD repeat</keyword>
<evidence type="ECO:0000313" key="6">
    <source>
        <dbReference type="EMBL" id="SPO04700.1"/>
    </source>
</evidence>
<dbReference type="PROSITE" id="PS50082">
    <property type="entry name" value="WD_REPEATS_2"/>
    <property type="match status" value="1"/>
</dbReference>
<dbReference type="InterPro" id="IPR054471">
    <property type="entry name" value="GPIID_WHD"/>
</dbReference>
<dbReference type="InterPro" id="IPR052985">
    <property type="entry name" value="CoA-trans_III_biosynth/detox"/>
</dbReference>
<dbReference type="InterPro" id="IPR015943">
    <property type="entry name" value="WD40/YVTN_repeat-like_dom_sf"/>
</dbReference>
<dbReference type="Pfam" id="PF02515">
    <property type="entry name" value="CoA_transf_3"/>
    <property type="match status" value="1"/>
</dbReference>
<dbReference type="GO" id="GO:0003824">
    <property type="term" value="F:catalytic activity"/>
    <property type="evidence" value="ECO:0007669"/>
    <property type="project" value="InterPro"/>
</dbReference>
<dbReference type="InterPro" id="IPR023606">
    <property type="entry name" value="CoA-Trfase_III_dom_1_sf"/>
</dbReference>
<dbReference type="PANTHER" id="PTHR48229">
    <property type="entry name" value="CAIB/BAIF FAMILY ENZYME (AFU_ORTHOLOGUE AFUA_1G05360)-RELATED"/>
    <property type="match status" value="1"/>
</dbReference>
<feature type="repeat" description="WD" evidence="3">
    <location>
        <begin position="514"/>
        <end position="547"/>
    </location>
</feature>
<dbReference type="Gene3D" id="2.130.10.10">
    <property type="entry name" value="YVTN repeat-like/Quinoprotein amine dehydrogenase"/>
    <property type="match status" value="2"/>
</dbReference>
<dbReference type="SUPFAM" id="SSF50978">
    <property type="entry name" value="WD40 repeat-like"/>
    <property type="match status" value="1"/>
</dbReference>
<reference evidence="6" key="1">
    <citation type="submission" date="2018-03" db="EMBL/GenBank/DDBJ databases">
        <authorList>
            <person name="Guldener U."/>
        </authorList>
    </citation>
    <scope>NUCLEOTIDE SEQUENCE</scope>
</reference>
<evidence type="ECO:0000256" key="1">
    <source>
        <dbReference type="ARBA" id="ARBA00008383"/>
    </source>
</evidence>
<dbReference type="AlphaFoldDB" id="A0AAE8N1N7"/>
<organism evidence="6 7">
    <name type="scientific">Cephalotrichum gorgonifer</name>
    <dbReference type="NCBI Taxonomy" id="2041049"/>
    <lineage>
        <taxon>Eukaryota</taxon>
        <taxon>Fungi</taxon>
        <taxon>Dikarya</taxon>
        <taxon>Ascomycota</taxon>
        <taxon>Pezizomycotina</taxon>
        <taxon>Sordariomycetes</taxon>
        <taxon>Hypocreomycetidae</taxon>
        <taxon>Microascales</taxon>
        <taxon>Microascaceae</taxon>
        <taxon>Cephalotrichum</taxon>
    </lineage>
</organism>
<dbReference type="InterPro" id="IPR001680">
    <property type="entry name" value="WD40_rpt"/>
</dbReference>
<dbReference type="EMBL" id="ONZQ02000011">
    <property type="protein sequence ID" value="SPO04700.1"/>
    <property type="molecule type" value="Genomic_DNA"/>
</dbReference>
<comment type="similarity">
    <text evidence="1">Belongs to the CoA-transferase III family.</text>
</comment>
<dbReference type="Pfam" id="PF22939">
    <property type="entry name" value="WHD_GPIID"/>
    <property type="match status" value="1"/>
</dbReference>
<dbReference type="InterPro" id="IPR036322">
    <property type="entry name" value="WD40_repeat_dom_sf"/>
</dbReference>
<dbReference type="InterPro" id="IPR056884">
    <property type="entry name" value="NPHP3-like_N"/>
</dbReference>
<sequence length="1172" mass="130369">MSLGLSSALIVGKTSAVLGPGYINERVQYLNANHRDICKFDSPEDPNYITLKNALTSAADDLVEDVVLARSGYVKEQMDLLIAYLGISDRPEEDYPKVEGSCQWIDGREEFEEWRDSANSLPYDHFDDGVTADNNISILWVRADPGTGKTHLASYVISELQDFQLECAYYYFHDGNKTSGTLGGLLRSLAYQMSVSNAAIRERILELCREGSTFDKDDPRSIWNKVFKKGIFHTRILTTQYWVIDALDECTKYQELFSILRREKLNFPLRILLTSRKIPDIQRLTRPLEATCTISVMDIPIKDSVSDIERYINSRIENLPVDNAAEKEDLAATILRKSNACFLWVRIVMDELEHVYSKESILQVLEGIPEGMVPYYERTVGTMGENKLEKHITKAVLLWVVGSSRKMTLLEISQALKLDINTILPSAKSAIEGLCGQLVTVHGSTEVVDVVHPTVREFLLLDPENRLASRLLFNPNPELNLLAVIYSDHGMSLYDTWSGALVHTHKSPDDAGPTSLSCSPDGRTLATTNMKGTLQLWDFESLTLLYHVVSPAQSFRLLNFTSDSSNLIDATDSTMNIWSPAALVRKTMEEDSSISDDAAQLIASEGQFMPLRASRITVLCAHPTLPLVFAGRYNGQVVAFSSKTGEEDSVLYTHSSGEFITEIIAGRNDILASSDVSGTVQVWRLKPSAATSLTTDVLLLNLRHVAQIKQICFDPTGNYLLGSSAHSDTVFLIEDGTSVGTLRFGTDERKAWRWLESPHKQAATAEFTLLSDHIMKRYIASSFPELAIAEPVHLQYNSQESFSDISPASAVIQRVVQPTCRTLIVEVSFDSSYAASTAAFIFDPGQISSTATAQTLVPMNHIFTKQCRHFIGASQGLNSIIFLHRNGWITSLNPQSPPPTQCMQHFFIGAEHVGTSQEVDVNMGKHTIELDLKTPEGRDEFERLLADADVVLDGFRPGAIQKLGYGPAKFREIARARGKGIVYVNENCFAHEGEGTGRPGWQQIADCASGLAWEQGKFMGLEEPVVSPFPISDYGTGCMGAIAAMVGIYHRATRGGSWHGKTCLLQYDMLLFESGLYLENVKEMLKDTVEPEFLELRHAHSVDQISGAALQGMKKQFPRLFSDRRIFQKWYAAKYKAEVVSVRPVVEIQGALVEFQRAASRDFSGDADMVRE</sequence>
<dbReference type="SUPFAM" id="SSF89796">
    <property type="entry name" value="CoA-transferase family III (CaiB/BaiF)"/>
    <property type="match status" value="1"/>
</dbReference>
<dbReference type="Pfam" id="PF00400">
    <property type="entry name" value="WD40"/>
    <property type="match status" value="1"/>
</dbReference>